<dbReference type="AlphaFoldDB" id="A0A1I0EG30"/>
<evidence type="ECO:0000313" key="1">
    <source>
        <dbReference type="EMBL" id="SET44291.1"/>
    </source>
</evidence>
<evidence type="ECO:0000313" key="2">
    <source>
        <dbReference type="Proteomes" id="UP000199345"/>
    </source>
</evidence>
<accession>A0A1I0EG30</accession>
<dbReference type="Proteomes" id="UP000199345">
    <property type="component" value="Unassembled WGS sequence"/>
</dbReference>
<gene>
    <name evidence="1" type="ORF">SAMN05216326_12726</name>
</gene>
<dbReference type="EMBL" id="FOIA01000027">
    <property type="protein sequence ID" value="SET44291.1"/>
    <property type="molecule type" value="Genomic_DNA"/>
</dbReference>
<protein>
    <submittedName>
        <fullName evidence="1">Uncharacterized protein</fullName>
    </submittedName>
</protein>
<dbReference type="RefSeq" id="WP_090660210.1">
    <property type="nucleotide sequence ID" value="NZ_FOIA01000027.1"/>
</dbReference>
<dbReference type="OrthoDB" id="9902929at2"/>
<name>A0A1I0EG30_9PROT</name>
<organism evidence="1 2">
    <name type="scientific">Nitrosomonas marina</name>
    <dbReference type="NCBI Taxonomy" id="917"/>
    <lineage>
        <taxon>Bacteria</taxon>
        <taxon>Pseudomonadati</taxon>
        <taxon>Pseudomonadota</taxon>
        <taxon>Betaproteobacteria</taxon>
        <taxon>Nitrosomonadales</taxon>
        <taxon>Nitrosomonadaceae</taxon>
        <taxon>Nitrosomonas</taxon>
    </lineage>
</organism>
<keyword evidence="2" id="KW-1185">Reference proteome</keyword>
<reference evidence="2" key="1">
    <citation type="submission" date="2016-10" db="EMBL/GenBank/DDBJ databases">
        <authorList>
            <person name="Varghese N."/>
            <person name="Submissions S."/>
        </authorList>
    </citation>
    <scope>NUCLEOTIDE SEQUENCE [LARGE SCALE GENOMIC DNA]</scope>
    <source>
        <strain evidence="2">Nm71</strain>
    </source>
</reference>
<proteinExistence type="predicted"/>
<sequence length="132" mass="14728">MTGSIDEFDLPGDPTNYPTCTSVTKGFVLVVDKCINHDHYIDLTSLSDAVMTTNTELEFNVGTDMVVNVSDNIHITSTNDIYVNSPNSWFDSEVWVKYVAPPVIPPKEQLIVNGMIDVNKLLSFIYNNLLPE</sequence>